<reference evidence="1 3" key="1">
    <citation type="journal article" date="2014" name="BMC Genomics">
        <title>Genome sequence of Anopheles sinensis provides insight into genetics basis of mosquito competence for malaria parasites.</title>
        <authorList>
            <person name="Zhou D."/>
            <person name="Zhang D."/>
            <person name="Ding G."/>
            <person name="Shi L."/>
            <person name="Hou Q."/>
            <person name="Ye Y."/>
            <person name="Xu Y."/>
            <person name="Zhou H."/>
            <person name="Xiong C."/>
            <person name="Li S."/>
            <person name="Yu J."/>
            <person name="Hong S."/>
            <person name="Yu X."/>
            <person name="Zou P."/>
            <person name="Chen C."/>
            <person name="Chang X."/>
            <person name="Wang W."/>
            <person name="Lv Y."/>
            <person name="Sun Y."/>
            <person name="Ma L."/>
            <person name="Shen B."/>
            <person name="Zhu C."/>
        </authorList>
    </citation>
    <scope>NUCLEOTIDE SEQUENCE [LARGE SCALE GENOMIC DNA]</scope>
</reference>
<dbReference type="EMBL" id="ATLV01026598">
    <property type="status" value="NOT_ANNOTATED_CDS"/>
    <property type="molecule type" value="Genomic_DNA"/>
</dbReference>
<evidence type="ECO:0000313" key="3">
    <source>
        <dbReference type="Proteomes" id="UP000030765"/>
    </source>
</evidence>
<proteinExistence type="predicted"/>
<accession>A0A084WSK0</accession>
<dbReference type="EMBL" id="KE525415">
    <property type="protein sequence ID" value="KFB53194.1"/>
    <property type="molecule type" value="Genomic_DNA"/>
</dbReference>
<organism evidence="1">
    <name type="scientific">Anopheles sinensis</name>
    <name type="common">Mosquito</name>
    <dbReference type="NCBI Taxonomy" id="74873"/>
    <lineage>
        <taxon>Eukaryota</taxon>
        <taxon>Metazoa</taxon>
        <taxon>Ecdysozoa</taxon>
        <taxon>Arthropoda</taxon>
        <taxon>Hexapoda</taxon>
        <taxon>Insecta</taxon>
        <taxon>Pterygota</taxon>
        <taxon>Neoptera</taxon>
        <taxon>Endopterygota</taxon>
        <taxon>Diptera</taxon>
        <taxon>Nematocera</taxon>
        <taxon>Culicoidea</taxon>
        <taxon>Culicidae</taxon>
        <taxon>Anophelinae</taxon>
        <taxon>Anopheles</taxon>
    </lineage>
</organism>
<sequence>MVNVSQLIIIGSVRTAVTVNEEKAFPPHVFIRYARSTTVRKRKSSTCFTAQYAHSMMVAFLLAHGQCNHGYEPLEEGLSAYATETRGPQNQTSRGKATCCALEDEPSPIHLRLVKTHLGATHNATLGAIVW</sequence>
<dbReference type="AlphaFoldDB" id="A0A084WSK0"/>
<keyword evidence="3" id="KW-1185">Reference proteome</keyword>
<gene>
    <name evidence="1" type="ORF">ZHAS_00021499</name>
</gene>
<protein>
    <submittedName>
        <fullName evidence="1 2">Uncharacterized protein</fullName>
    </submittedName>
</protein>
<evidence type="ECO:0000313" key="2">
    <source>
        <dbReference type="EnsemblMetazoa" id="ASIC021499-PA"/>
    </source>
</evidence>
<name>A0A084WSK0_ANOSI</name>
<dbReference type="VEuPathDB" id="VectorBase:ASIC021499"/>
<dbReference type="Proteomes" id="UP000030765">
    <property type="component" value="Unassembled WGS sequence"/>
</dbReference>
<dbReference type="EnsemblMetazoa" id="ASIC021499-RA">
    <property type="protein sequence ID" value="ASIC021499-PA"/>
    <property type="gene ID" value="ASIC021499"/>
</dbReference>
<evidence type="ECO:0000313" key="1">
    <source>
        <dbReference type="EMBL" id="KFB53194.1"/>
    </source>
</evidence>
<reference evidence="2" key="2">
    <citation type="submission" date="2020-05" db="UniProtKB">
        <authorList>
            <consortium name="EnsemblMetazoa"/>
        </authorList>
    </citation>
    <scope>IDENTIFICATION</scope>
</reference>